<dbReference type="FunCoup" id="E2C7B9">
    <property type="interactions" value="495"/>
</dbReference>
<dbReference type="InterPro" id="IPR017856">
    <property type="entry name" value="Integrase-like_N"/>
</dbReference>
<keyword evidence="5" id="KW-1185">Reference proteome</keyword>
<dbReference type="GO" id="GO:0005739">
    <property type="term" value="C:mitochondrion"/>
    <property type="evidence" value="ECO:0007669"/>
    <property type="project" value="TreeGrafter"/>
</dbReference>
<evidence type="ECO:0000259" key="2">
    <source>
        <dbReference type="Pfam" id="PF01709"/>
    </source>
</evidence>
<dbReference type="InterPro" id="IPR002876">
    <property type="entry name" value="Transcrip_reg_TACO1-like"/>
</dbReference>
<dbReference type="AlphaFoldDB" id="E2C7B9"/>
<evidence type="ECO:0000259" key="3">
    <source>
        <dbReference type="Pfam" id="PF20772"/>
    </source>
</evidence>
<gene>
    <name evidence="4" type="ORF">EAI_08684</name>
</gene>
<feature type="domain" description="TACO1/YebC-like second and third" evidence="2">
    <location>
        <begin position="92"/>
        <end position="181"/>
    </location>
</feature>
<dbReference type="Proteomes" id="UP000008237">
    <property type="component" value="Unassembled WGS sequence"/>
</dbReference>
<name>E2C7B9_HARSA</name>
<dbReference type="Gene3D" id="1.10.10.200">
    <property type="match status" value="1"/>
</dbReference>
<evidence type="ECO:0000313" key="4">
    <source>
        <dbReference type="EMBL" id="EFN76106.1"/>
    </source>
</evidence>
<dbReference type="OMA" id="IGAQDIN"/>
<dbReference type="InterPro" id="IPR029072">
    <property type="entry name" value="YebC-like"/>
</dbReference>
<dbReference type="Pfam" id="PF01709">
    <property type="entry name" value="Transcrip_reg"/>
    <property type="match status" value="1"/>
</dbReference>
<dbReference type="STRING" id="610380.E2C7B9"/>
<dbReference type="Gene3D" id="3.30.70.980">
    <property type="match status" value="1"/>
</dbReference>
<accession>E2C7B9</accession>
<dbReference type="InParanoid" id="E2C7B9"/>
<dbReference type="PANTHER" id="PTHR12532:SF0">
    <property type="entry name" value="TRANSLATIONAL ACTIVATOR OF CYTOCHROME C OXIDASE 1"/>
    <property type="match status" value="1"/>
</dbReference>
<protein>
    <submittedName>
        <fullName evidence="4">Coiled-coil domain-containing protein 44</fullName>
    </submittedName>
</protein>
<dbReference type="InterPro" id="IPR049083">
    <property type="entry name" value="TACO1_YebC_N"/>
</dbReference>
<feature type="domain" description="TACO1/YebC-like N-terminal" evidence="3">
    <location>
        <begin position="12"/>
        <end position="82"/>
    </location>
</feature>
<dbReference type="EMBL" id="GL453369">
    <property type="protein sequence ID" value="EFN76106.1"/>
    <property type="molecule type" value="Genomic_DNA"/>
</dbReference>
<comment type="similarity">
    <text evidence="1">Belongs to the TACO1 family.</text>
</comment>
<dbReference type="Pfam" id="PF20772">
    <property type="entry name" value="TACO1_YebC_N"/>
    <property type="match status" value="1"/>
</dbReference>
<organism evidence="5">
    <name type="scientific">Harpegnathos saltator</name>
    <name type="common">Jerdon's jumping ant</name>
    <dbReference type="NCBI Taxonomy" id="610380"/>
    <lineage>
        <taxon>Eukaryota</taxon>
        <taxon>Metazoa</taxon>
        <taxon>Ecdysozoa</taxon>
        <taxon>Arthropoda</taxon>
        <taxon>Hexapoda</taxon>
        <taxon>Insecta</taxon>
        <taxon>Pterygota</taxon>
        <taxon>Neoptera</taxon>
        <taxon>Endopterygota</taxon>
        <taxon>Hymenoptera</taxon>
        <taxon>Apocrita</taxon>
        <taxon>Aculeata</taxon>
        <taxon>Formicoidea</taxon>
        <taxon>Formicidae</taxon>
        <taxon>Ponerinae</taxon>
        <taxon>Ponerini</taxon>
        <taxon>Harpegnathos</taxon>
    </lineage>
</organism>
<dbReference type="InterPro" id="IPR026564">
    <property type="entry name" value="Transcrip_reg_TACO1-like_dom3"/>
</dbReference>
<dbReference type="PANTHER" id="PTHR12532">
    <property type="entry name" value="TRANSLATIONAL ACTIVATOR OF CYTOCHROME C OXIDASE 1"/>
    <property type="match status" value="1"/>
</dbReference>
<evidence type="ECO:0000256" key="1">
    <source>
        <dbReference type="ARBA" id="ARBA00008724"/>
    </source>
</evidence>
<dbReference type="OrthoDB" id="2017544at2759"/>
<dbReference type="SUPFAM" id="SSF75625">
    <property type="entry name" value="YebC-like"/>
    <property type="match status" value="1"/>
</dbReference>
<sequence>MFKDSQRFKGHSKWDNIRHIKAEKDYERMLLFKSLKLQMKVAIQEHGSTKPDNNLKLAQVIENAKKANMPISSIKSFLEKMEATKNKIHEGIAEIRGPNGYAMLIYYNTNNVKQFKMDLRNRLKKCSGNVADSSVRNMFTHIGNIIVEKKNTLEQATEDAIDIGAQDINELEENNKQYFQVYN</sequence>
<dbReference type="InterPro" id="IPR048300">
    <property type="entry name" value="TACO1_YebC-like_2nd/3rd_dom"/>
</dbReference>
<evidence type="ECO:0000313" key="5">
    <source>
        <dbReference type="Proteomes" id="UP000008237"/>
    </source>
</evidence>
<reference evidence="4 5" key="1">
    <citation type="journal article" date="2010" name="Science">
        <title>Genomic comparison of the ants Camponotus floridanus and Harpegnathos saltator.</title>
        <authorList>
            <person name="Bonasio R."/>
            <person name="Zhang G."/>
            <person name="Ye C."/>
            <person name="Mutti N.S."/>
            <person name="Fang X."/>
            <person name="Qin N."/>
            <person name="Donahue G."/>
            <person name="Yang P."/>
            <person name="Li Q."/>
            <person name="Li C."/>
            <person name="Zhang P."/>
            <person name="Huang Z."/>
            <person name="Berger S.L."/>
            <person name="Reinberg D."/>
            <person name="Wang J."/>
            <person name="Liebig J."/>
        </authorList>
    </citation>
    <scope>NUCLEOTIDE SEQUENCE [LARGE SCALE GENOMIC DNA]</scope>
    <source>
        <strain evidence="4 5">R22 G/1</strain>
    </source>
</reference>
<proteinExistence type="inferred from homology"/>